<sequence>MIRQNSDVRAAIKASGLKQYEVATLMNVSASYLSQLLLQPLSEGHKKRIMAAIKQGESLKGEQE</sequence>
<geneLocation type="plasmid" evidence="1">
    <name>p89</name>
</geneLocation>
<protein>
    <recommendedName>
        <fullName evidence="2">XRE family transcriptional regulator</fullName>
    </recommendedName>
</protein>
<proteinExistence type="predicted"/>
<evidence type="ECO:0008006" key="2">
    <source>
        <dbReference type="Google" id="ProtNLM"/>
    </source>
</evidence>
<accession>A0A1Z1N1I0</accession>
<evidence type="ECO:0000313" key="1">
    <source>
        <dbReference type="EMBL" id="ARW73064.1"/>
    </source>
</evidence>
<dbReference type="SUPFAM" id="SSF47413">
    <property type="entry name" value="lambda repressor-like DNA-binding domains"/>
    <property type="match status" value="1"/>
</dbReference>
<keyword evidence="1" id="KW-0614">Plasmid</keyword>
<name>A0A1Z1N1I0_9LACO</name>
<dbReference type="RefSeq" id="WP_012477814.1">
    <property type="nucleotide sequence ID" value="NZ_BNIF01000066.1"/>
</dbReference>
<dbReference type="EMBL" id="MF191707">
    <property type="protein sequence ID" value="ARW73064.1"/>
    <property type="molecule type" value="Genomic_DNA"/>
</dbReference>
<dbReference type="InterPro" id="IPR010982">
    <property type="entry name" value="Lambda_DNA-bd_dom_sf"/>
</dbReference>
<dbReference type="AlphaFoldDB" id="A0A1Z1N1I0"/>
<reference evidence="1" key="1">
    <citation type="submission" date="2017-06" db="EMBL/GenBank/DDBJ databases">
        <title>Lactobacillus delbrueckii subsp. bulgaricus p89 plasmid, complete sequence.</title>
        <authorList>
            <person name="Akyol I."/>
            <person name="Yazdic F."/>
            <person name="Gezginc Y."/>
            <person name="Yadic F.C."/>
            <person name="Ekinci M.S."/>
            <person name="Ozkose E."/>
        </authorList>
    </citation>
    <scope>NUCLEOTIDE SEQUENCE</scope>
    <source>
        <strain evidence="1">BioLb89</strain>
        <plasmid evidence="1">p89</plasmid>
    </source>
</reference>
<dbReference type="GO" id="GO:0003677">
    <property type="term" value="F:DNA binding"/>
    <property type="evidence" value="ECO:0007669"/>
    <property type="project" value="InterPro"/>
</dbReference>
<organism evidence="1">
    <name type="scientific">Lactobacillus delbrueckii</name>
    <dbReference type="NCBI Taxonomy" id="1584"/>
    <lineage>
        <taxon>Bacteria</taxon>
        <taxon>Bacillati</taxon>
        <taxon>Bacillota</taxon>
        <taxon>Bacilli</taxon>
        <taxon>Lactobacillales</taxon>
        <taxon>Lactobacillaceae</taxon>
        <taxon>Lactobacillus</taxon>
    </lineage>
</organism>